<dbReference type="InterPro" id="IPR036874">
    <property type="entry name" value="Carbonic_anhydrase_sf"/>
</dbReference>
<organism evidence="6 7">
    <name type="scientific">Rhypophila decipiens</name>
    <dbReference type="NCBI Taxonomy" id="261697"/>
    <lineage>
        <taxon>Eukaryota</taxon>
        <taxon>Fungi</taxon>
        <taxon>Dikarya</taxon>
        <taxon>Ascomycota</taxon>
        <taxon>Pezizomycotina</taxon>
        <taxon>Sordariomycetes</taxon>
        <taxon>Sordariomycetidae</taxon>
        <taxon>Sordariales</taxon>
        <taxon>Naviculisporaceae</taxon>
        <taxon>Rhypophila</taxon>
    </lineage>
</organism>
<keyword evidence="3 4" id="KW-0862">Zinc</keyword>
<dbReference type="PANTHER" id="PTHR43175">
    <property type="entry name" value="CARBONIC ANHYDRASE"/>
    <property type="match status" value="1"/>
</dbReference>
<dbReference type="Pfam" id="PF00484">
    <property type="entry name" value="Pro_CA"/>
    <property type="match status" value="1"/>
</dbReference>
<dbReference type="EC" id="4.2.1.1" evidence="5"/>
<evidence type="ECO:0000313" key="7">
    <source>
        <dbReference type="Proteomes" id="UP001301769"/>
    </source>
</evidence>
<keyword evidence="7" id="KW-1185">Reference proteome</keyword>
<comment type="cofactor">
    <cofactor evidence="4">
        <name>Zn(2+)</name>
        <dbReference type="ChEBI" id="CHEBI:29105"/>
    </cofactor>
    <text evidence="4">Binds 1 zinc ion per subunit.</text>
</comment>
<comment type="similarity">
    <text evidence="1 5">Belongs to the beta-class carbonic anhydrase family.</text>
</comment>
<proteinExistence type="inferred from homology"/>
<reference evidence="6" key="2">
    <citation type="submission" date="2023-05" db="EMBL/GenBank/DDBJ databases">
        <authorList>
            <consortium name="Lawrence Berkeley National Laboratory"/>
            <person name="Steindorff A."/>
            <person name="Hensen N."/>
            <person name="Bonometti L."/>
            <person name="Westerberg I."/>
            <person name="Brannstrom I.O."/>
            <person name="Guillou S."/>
            <person name="Cros-Aarteil S."/>
            <person name="Calhoun S."/>
            <person name="Haridas S."/>
            <person name="Kuo A."/>
            <person name="Mondo S."/>
            <person name="Pangilinan J."/>
            <person name="Riley R."/>
            <person name="Labutti K."/>
            <person name="Andreopoulos B."/>
            <person name="Lipzen A."/>
            <person name="Chen C."/>
            <person name="Yanf M."/>
            <person name="Daum C."/>
            <person name="Ng V."/>
            <person name="Clum A."/>
            <person name="Ohm R."/>
            <person name="Martin F."/>
            <person name="Silar P."/>
            <person name="Natvig D."/>
            <person name="Lalanne C."/>
            <person name="Gautier V."/>
            <person name="Ament-Velasquez S.L."/>
            <person name="Kruys A."/>
            <person name="Hutchinson M.I."/>
            <person name="Powell A.J."/>
            <person name="Barry K."/>
            <person name="Miller A.N."/>
            <person name="Grigoriev I.V."/>
            <person name="Debuchy R."/>
            <person name="Gladieux P."/>
            <person name="Thoren M.H."/>
            <person name="Johannesson H."/>
        </authorList>
    </citation>
    <scope>NUCLEOTIDE SEQUENCE</scope>
    <source>
        <strain evidence="6">PSN293</strain>
    </source>
</reference>
<dbReference type="CDD" id="cd03379">
    <property type="entry name" value="beta_CA_cladeD"/>
    <property type="match status" value="1"/>
</dbReference>
<evidence type="ECO:0000256" key="1">
    <source>
        <dbReference type="ARBA" id="ARBA00006217"/>
    </source>
</evidence>
<comment type="catalytic activity">
    <reaction evidence="5">
        <text>hydrogencarbonate + H(+) = CO2 + H2O</text>
        <dbReference type="Rhea" id="RHEA:10748"/>
        <dbReference type="ChEBI" id="CHEBI:15377"/>
        <dbReference type="ChEBI" id="CHEBI:15378"/>
        <dbReference type="ChEBI" id="CHEBI:16526"/>
        <dbReference type="ChEBI" id="CHEBI:17544"/>
        <dbReference type="EC" id="4.2.1.1"/>
    </reaction>
</comment>
<feature type="binding site" evidence="4">
    <location>
        <position position="102"/>
    </location>
    <ligand>
        <name>Zn(2+)</name>
        <dbReference type="ChEBI" id="CHEBI:29105"/>
    </ligand>
</feature>
<name>A0AAN6XUK0_9PEZI</name>
<dbReference type="PANTHER" id="PTHR43175:SF3">
    <property type="entry name" value="CARBON DISULFIDE HYDROLASE"/>
    <property type="match status" value="1"/>
</dbReference>
<dbReference type="GO" id="GO:0008270">
    <property type="term" value="F:zinc ion binding"/>
    <property type="evidence" value="ECO:0007669"/>
    <property type="project" value="UniProtKB-UniRule"/>
</dbReference>
<dbReference type="SUPFAM" id="SSF53056">
    <property type="entry name" value="beta-carbonic anhydrase, cab"/>
    <property type="match status" value="1"/>
</dbReference>
<dbReference type="EMBL" id="MU858344">
    <property type="protein sequence ID" value="KAK4206850.1"/>
    <property type="molecule type" value="Genomic_DNA"/>
</dbReference>
<evidence type="ECO:0000313" key="6">
    <source>
        <dbReference type="EMBL" id="KAK4206850.1"/>
    </source>
</evidence>
<evidence type="ECO:0000256" key="2">
    <source>
        <dbReference type="ARBA" id="ARBA00022723"/>
    </source>
</evidence>
<comment type="caution">
    <text evidence="6">The sequence shown here is derived from an EMBL/GenBank/DDBJ whole genome shotgun (WGS) entry which is preliminary data.</text>
</comment>
<keyword evidence="2 4" id="KW-0479">Metal-binding</keyword>
<evidence type="ECO:0000256" key="3">
    <source>
        <dbReference type="ARBA" id="ARBA00022833"/>
    </source>
</evidence>
<protein>
    <recommendedName>
        <fullName evidence="5">Carbonic anhydrase</fullName>
        <ecNumber evidence="5">4.2.1.1</ecNumber>
    </recommendedName>
    <alternativeName>
        <fullName evidence="5">Carbonate dehydratase</fullName>
    </alternativeName>
</protein>
<feature type="binding site" evidence="4">
    <location>
        <position position="99"/>
    </location>
    <ligand>
        <name>Zn(2+)</name>
        <dbReference type="ChEBI" id="CHEBI:29105"/>
    </ligand>
</feature>
<dbReference type="AlphaFoldDB" id="A0AAN6XUK0"/>
<gene>
    <name evidence="6" type="ORF">QBC37DRAFT_113928</name>
</gene>
<evidence type="ECO:0000256" key="5">
    <source>
        <dbReference type="RuleBase" id="RU003956"/>
    </source>
</evidence>
<dbReference type="Proteomes" id="UP001301769">
    <property type="component" value="Unassembled WGS sequence"/>
</dbReference>
<accession>A0AAN6XUK0</accession>
<feature type="binding site" evidence="4">
    <location>
        <position position="46"/>
    </location>
    <ligand>
        <name>Zn(2+)</name>
        <dbReference type="ChEBI" id="CHEBI:29105"/>
    </ligand>
</feature>
<dbReference type="GO" id="GO:0004089">
    <property type="term" value="F:carbonate dehydratase activity"/>
    <property type="evidence" value="ECO:0007669"/>
    <property type="project" value="UniProtKB-UniRule"/>
</dbReference>
<keyword evidence="5" id="KW-0456">Lyase</keyword>
<dbReference type="InterPro" id="IPR001765">
    <property type="entry name" value="Carbonic_anhydrase"/>
</dbReference>
<dbReference type="Gene3D" id="3.40.1050.10">
    <property type="entry name" value="Carbonic anhydrase"/>
    <property type="match status" value="1"/>
</dbReference>
<dbReference type="SMART" id="SM00947">
    <property type="entry name" value="Pro_CA"/>
    <property type="match status" value="1"/>
</dbReference>
<evidence type="ECO:0000256" key="4">
    <source>
        <dbReference type="PIRSR" id="PIRSR601765-1"/>
    </source>
</evidence>
<reference evidence="6" key="1">
    <citation type="journal article" date="2023" name="Mol. Phylogenet. Evol.">
        <title>Genome-scale phylogeny and comparative genomics of the fungal order Sordariales.</title>
        <authorList>
            <person name="Hensen N."/>
            <person name="Bonometti L."/>
            <person name="Westerberg I."/>
            <person name="Brannstrom I.O."/>
            <person name="Guillou S."/>
            <person name="Cros-Aarteil S."/>
            <person name="Calhoun S."/>
            <person name="Haridas S."/>
            <person name="Kuo A."/>
            <person name="Mondo S."/>
            <person name="Pangilinan J."/>
            <person name="Riley R."/>
            <person name="LaButti K."/>
            <person name="Andreopoulos B."/>
            <person name="Lipzen A."/>
            <person name="Chen C."/>
            <person name="Yan M."/>
            <person name="Daum C."/>
            <person name="Ng V."/>
            <person name="Clum A."/>
            <person name="Steindorff A."/>
            <person name="Ohm R.A."/>
            <person name="Martin F."/>
            <person name="Silar P."/>
            <person name="Natvig D.O."/>
            <person name="Lalanne C."/>
            <person name="Gautier V."/>
            <person name="Ament-Velasquez S.L."/>
            <person name="Kruys A."/>
            <person name="Hutchinson M.I."/>
            <person name="Powell A.J."/>
            <person name="Barry K."/>
            <person name="Miller A.N."/>
            <person name="Grigoriev I.V."/>
            <person name="Debuchy R."/>
            <person name="Gladieux P."/>
            <person name="Hiltunen Thoren M."/>
            <person name="Johannesson H."/>
        </authorList>
    </citation>
    <scope>NUCLEOTIDE SEQUENCE</scope>
    <source>
        <strain evidence="6">PSN293</strain>
    </source>
</reference>
<sequence>MASHSLTIADLLERNKATAAKHTPIPTIDEIVESGAPPPKLMIVTCLDSRCIPERYFNLEVGEIVVHRNAGGNAKTALRDITVFDSLFGGIDEIAVVHHTDCGTLRFTEESIASGIKARVDPSHWHEVDALQPFGAVTDVEQSVKEDVEWLRAHPLIRDDLRKGVHGFVFDLKTGKVEQKI</sequence>
<comment type="function">
    <text evidence="5">Reversible hydration of carbon dioxide.</text>
</comment>
<feature type="binding site" evidence="4">
    <location>
        <position position="48"/>
    </location>
    <ligand>
        <name>Zn(2+)</name>
        <dbReference type="ChEBI" id="CHEBI:29105"/>
    </ligand>
</feature>